<gene>
    <name evidence="1" type="ORF">B0E34_13815</name>
</gene>
<dbReference type="RefSeq" id="WP_087710308.1">
    <property type="nucleotide sequence ID" value="NZ_MVAG01000122.1"/>
</dbReference>
<proteinExistence type="predicted"/>
<name>A0A202BYL5_9FLAO</name>
<keyword evidence="2" id="KW-1185">Reference proteome</keyword>
<evidence type="ECO:0000313" key="2">
    <source>
        <dbReference type="Proteomes" id="UP000196355"/>
    </source>
</evidence>
<dbReference type="EMBL" id="MVAG01000122">
    <property type="protein sequence ID" value="OVE56597.1"/>
    <property type="molecule type" value="Genomic_DNA"/>
</dbReference>
<dbReference type="Proteomes" id="UP000196355">
    <property type="component" value="Unassembled WGS sequence"/>
</dbReference>
<protein>
    <recommendedName>
        <fullName evidence="3">ATPase AAA-type core domain-containing protein</fullName>
    </recommendedName>
</protein>
<accession>A0A202BYL5</accession>
<evidence type="ECO:0000313" key="1">
    <source>
        <dbReference type="EMBL" id="OVE56597.1"/>
    </source>
</evidence>
<sequence length="134" mass="15404">MFSEISGFESVQIIFTTHDTLTLSDIPNSNVIYLKKDGDKTKVLSQNEKPKKSFGANITDLLADSFFIKDGFIGDFAKGKIEETIKWINLEKFKKDSKSQQPYELNEDEYKHHKKIIELIDENVVRMKLAEMPG</sequence>
<organism evidence="1 2">
    <name type="scientific">Chryseobacterium mucoviscidosis</name>
    <dbReference type="NCBI Taxonomy" id="1945581"/>
    <lineage>
        <taxon>Bacteria</taxon>
        <taxon>Pseudomonadati</taxon>
        <taxon>Bacteroidota</taxon>
        <taxon>Flavobacteriia</taxon>
        <taxon>Flavobacteriales</taxon>
        <taxon>Weeksellaceae</taxon>
        <taxon>Chryseobacterium group</taxon>
        <taxon>Chryseobacterium</taxon>
    </lineage>
</organism>
<reference evidence="2" key="1">
    <citation type="submission" date="2017-02" db="EMBL/GenBank/DDBJ databases">
        <authorList>
            <person name="Tetz G."/>
            <person name="Tetz V."/>
        </authorList>
    </citation>
    <scope>NUCLEOTIDE SEQUENCE [LARGE SCALE GENOMIC DNA]</scope>
    <source>
        <strain evidence="2">VT16-26</strain>
    </source>
</reference>
<evidence type="ECO:0008006" key="3">
    <source>
        <dbReference type="Google" id="ProtNLM"/>
    </source>
</evidence>
<comment type="caution">
    <text evidence="1">The sequence shown here is derived from an EMBL/GenBank/DDBJ whole genome shotgun (WGS) entry which is preliminary data.</text>
</comment>
<dbReference type="AlphaFoldDB" id="A0A202BYL5"/>